<dbReference type="Proteomes" id="UP000783871">
    <property type="component" value="Unassembled WGS sequence"/>
</dbReference>
<evidence type="ECO:0000313" key="2">
    <source>
        <dbReference type="EMBL" id="NJP34150.1"/>
    </source>
</evidence>
<accession>A0ABX0Z8H0</accession>
<proteinExistence type="predicted"/>
<feature type="compositionally biased region" description="Basic and acidic residues" evidence="1">
    <location>
        <begin position="31"/>
        <end position="53"/>
    </location>
</feature>
<dbReference type="RefSeq" id="WP_168002505.1">
    <property type="nucleotide sequence ID" value="NZ_JAATEO010000021.1"/>
</dbReference>
<comment type="caution">
    <text evidence="2">The sequence shown here is derived from an EMBL/GenBank/DDBJ whole genome shotgun (WGS) entry which is preliminary data.</text>
</comment>
<name>A0ABX0Z8H0_9ACTN</name>
<sequence length="53" mass="6395">MGMHISDRQYREQHERIVARSREARLAQMREAQRQADERNACAARRTEQGRKR</sequence>
<gene>
    <name evidence="2" type="ORF">HCJ94_19710</name>
</gene>
<evidence type="ECO:0000313" key="3">
    <source>
        <dbReference type="Proteomes" id="UP000783871"/>
    </source>
</evidence>
<protein>
    <submittedName>
        <fullName evidence="2">Uncharacterized protein</fullName>
    </submittedName>
</protein>
<dbReference type="EMBL" id="JAATEO010000021">
    <property type="protein sequence ID" value="NJP34150.1"/>
    <property type="molecule type" value="Genomic_DNA"/>
</dbReference>
<evidence type="ECO:0000256" key="1">
    <source>
        <dbReference type="SAM" id="MobiDB-lite"/>
    </source>
</evidence>
<keyword evidence="3" id="KW-1185">Reference proteome</keyword>
<feature type="region of interest" description="Disordered" evidence="1">
    <location>
        <begin position="28"/>
        <end position="53"/>
    </location>
</feature>
<organism evidence="2 3">
    <name type="scientific">Micromonospora thermarum</name>
    <dbReference type="NCBI Taxonomy" id="2720024"/>
    <lineage>
        <taxon>Bacteria</taxon>
        <taxon>Bacillati</taxon>
        <taxon>Actinomycetota</taxon>
        <taxon>Actinomycetes</taxon>
        <taxon>Micromonosporales</taxon>
        <taxon>Micromonosporaceae</taxon>
        <taxon>Micromonospora</taxon>
    </lineage>
</organism>
<reference evidence="2 3" key="1">
    <citation type="submission" date="2020-03" db="EMBL/GenBank/DDBJ databases">
        <title>WGS of actinomycetes isolated from Thailand.</title>
        <authorList>
            <person name="Thawai C."/>
        </authorList>
    </citation>
    <scope>NUCLEOTIDE SEQUENCE [LARGE SCALE GENOMIC DNA]</scope>
    <source>
        <strain evidence="2 3">HSS6-12</strain>
    </source>
</reference>